<dbReference type="Proteomes" id="UP000292564">
    <property type="component" value="Unassembled WGS sequence"/>
</dbReference>
<dbReference type="CDD" id="cd12117">
    <property type="entry name" value="A_NRPS_Srf_like"/>
    <property type="match status" value="1"/>
</dbReference>
<dbReference type="SUPFAM" id="SSF52777">
    <property type="entry name" value="CoA-dependent acyltransferases"/>
    <property type="match status" value="2"/>
</dbReference>
<dbReference type="GO" id="GO:0044550">
    <property type="term" value="P:secondary metabolite biosynthetic process"/>
    <property type="evidence" value="ECO:0007669"/>
    <property type="project" value="TreeGrafter"/>
</dbReference>
<dbReference type="Gene3D" id="3.30.559.30">
    <property type="entry name" value="Nonribosomal peptide synthetase, condensation domain"/>
    <property type="match status" value="1"/>
</dbReference>
<dbReference type="NCBIfam" id="TIGR01733">
    <property type="entry name" value="AA-adenyl-dom"/>
    <property type="match status" value="1"/>
</dbReference>
<dbReference type="FunFam" id="2.30.38.10:FF:000001">
    <property type="entry name" value="Non-ribosomal peptide synthetase PvdI"/>
    <property type="match status" value="1"/>
</dbReference>
<protein>
    <submittedName>
        <fullName evidence="5">Amino acid adenylation domain-containing protein</fullName>
    </submittedName>
</protein>
<dbReference type="InterPro" id="IPR000873">
    <property type="entry name" value="AMP-dep_synth/lig_dom"/>
</dbReference>
<reference evidence="5 6" key="1">
    <citation type="submission" date="2019-02" db="EMBL/GenBank/DDBJ databases">
        <title>Sequencing the genomes of 1000 actinobacteria strains.</title>
        <authorList>
            <person name="Klenk H.-P."/>
        </authorList>
    </citation>
    <scope>NUCLEOTIDE SEQUENCE [LARGE SCALE GENOMIC DNA]</scope>
    <source>
        <strain evidence="5 6">DSM 45162</strain>
    </source>
</reference>
<dbReference type="SUPFAM" id="SSF56801">
    <property type="entry name" value="Acetyl-CoA synthetase-like"/>
    <property type="match status" value="1"/>
</dbReference>
<dbReference type="OrthoDB" id="8428173at2"/>
<dbReference type="InterPro" id="IPR006827">
    <property type="entry name" value="Lant_deHydtase_N"/>
</dbReference>
<dbReference type="PANTHER" id="PTHR45527">
    <property type="entry name" value="NONRIBOSOMAL PEPTIDE SYNTHETASE"/>
    <property type="match status" value="1"/>
</dbReference>
<dbReference type="Gene3D" id="3.30.559.10">
    <property type="entry name" value="Chloramphenicol acetyltransferase-like domain"/>
    <property type="match status" value="1"/>
</dbReference>
<dbReference type="RefSeq" id="WP_130511830.1">
    <property type="nucleotide sequence ID" value="NZ_SHKY01000001.1"/>
</dbReference>
<name>A0A4Q7ZS52_9ACTN</name>
<dbReference type="Gene3D" id="3.30.300.30">
    <property type="match status" value="1"/>
</dbReference>
<keyword evidence="3" id="KW-0597">Phosphoprotein</keyword>
<dbReference type="GO" id="GO:0043041">
    <property type="term" value="P:amino acid activation for nonribosomal peptide biosynthetic process"/>
    <property type="evidence" value="ECO:0007669"/>
    <property type="project" value="TreeGrafter"/>
</dbReference>
<evidence type="ECO:0000256" key="2">
    <source>
        <dbReference type="ARBA" id="ARBA00022450"/>
    </source>
</evidence>
<dbReference type="InterPro" id="IPR036736">
    <property type="entry name" value="ACP-like_sf"/>
</dbReference>
<dbReference type="GO" id="GO:0031177">
    <property type="term" value="F:phosphopantetheine binding"/>
    <property type="evidence" value="ECO:0007669"/>
    <property type="project" value="TreeGrafter"/>
</dbReference>
<sequence length="1789" mass="191639">MSDVYPALGVQRGMVLGTLRRPNSGIDVQQIVVDWPAPVEQAAFFATWQSAFDRHAALRTAFRTDGDLGLVQTVAGRVDCPVRHSDLPLDAFLAADRVEPFDLAQAPLARITLLGGSDQVVFTFHHAVLDGRSTRLVLDEVFTEYRARVAGQLAEHPRRPSFESFVRWWAGVDGAAAEMFWRDYLAGAARPWPLPGRLGGPDDGPVAAATAELVLTRDESDRIRALGTQLGAGASTMVTAAWALLRGAWGGTRDVVFGVTRSCRYGSVPGAAAIVGMLINTVPFRSRIAPQWTVRELLADTAARMLQVREHQMAPLASVLDWTGLAPDNLDSLLVVERQRLQHGLAPLDQNGTAPQVRIHRSPAHPVTLYAFDEPELCLALFWDGRQVHDAAAHRMLAQVRATLLELAGRPDARVADLRLGADDEAALRDHWHASRAKRLHTVVEMFAARVAADPAAPAVLDGDTTLSYAQLDNDSDRIAAALRRHGIGTDEPVGVVMRRSAGLIRVLLGILKAGGAYLCVDPASPPAWATALLQSAKVRVVVGALAEQATGMLVVDPQALDAEEPAEAEVLPPVHLDNLAYVTFTSGSTGVPKGVAVPHRAVARLVTDAAFATLGPGRRVLHAAPAAFDATTLEVWGALCTGGAVVTAPPDPVAPADLATFLRSGRADVAWLTAGLFHHLVETAPDALAGVDQIVTGGDVVRPEALRAALTARSGRPLVNGYGPSENTTFTTTYTVSTQDEIGERVPIGAPIPDTTVHILDEQLRPVPIGAVGELYTGGAGLSRGYLAQPAATAHRFLPDPAGGGARLYRTGDLARWRADGVVEFLGRIDNQVKIRGFRIEPGEVEAVLAGYPGVAEAVVVARGGDEQRHLVGYVTAADPSLDATELRRHLTARLPAYLVPAAFVILDRLPLGRNGKVDRAALPAPAPPPPTVEAGPATPTERRLAELWASVLPGERTADGLPRDAGFFAEGGNSLSAARLTFRIQQEFAVPFSLAALYAQPTLAGVAAAVDAAAATRPATDGPVLRRRDRSANRVAPRTGSHLVPLIGDWALWSTFCLRGAGFPAELLTPLGDPELAAAVDRPDYPQEFARAVARLGTALHAAAADPAFREAITWQNRHALTTGVDPLLRAGPAPARRASKHRQHEALVASYLQRYCAKNDTIGFFGPVGWAGFVDGDAVTVEHAQPSQVGRLVDRRTVYLEGWAVAAVLEPFTAALRPWLIPRRPAFLDVDGSLLRVPGAPPIALDPLTAAVLHACDGVRDARAVAAELPVGPDEVFTILEKLTMEHRLVWRPEMAPHDTRPERTARSMLDRVTDEAVRAAATGALDDLCAARDAVAAAAGDPDLLATATSALEATFTRLTGKPATRRAGQLYAGRTVAYEECRRADTVQVGTGTLDAVRAPLGLVLDSARWFTAAGAAIYRRVFEQTYQRLAADLGTPVVPFAEFWLRVGPTLFTPPERLTGALGRALQQRWAGVLRLPPDARRVRLSTTDIADRARQAFPPGQPGWPSAVQHSPDLMRAGDEWVLGELHPGVNTIRYATWLEFHDDAAALRAAQAADIGRPVAYPAETGQDEGVPTRQSNALVGPDDVRLVFAADSFGHPPERTLPVGACDLVDTGDGLRVRRRDGRLDMDLMAVLGDTVAAGLVQQFRLLPSAEHTPRVTLDGLVVSRESWTFEASAISFATVADEADRYRRMRAWVTAHDLPRHVFVRCAGERKPIYADLTSLASADLLARAVRRAARHSGPAAAVTVVEMLPAPDQLWLTDAAGRRYAAELRIVAVDRRRN</sequence>
<dbReference type="InterPro" id="IPR020845">
    <property type="entry name" value="AMP-binding_CS"/>
</dbReference>
<accession>A0A4Q7ZS52</accession>
<dbReference type="Pfam" id="PF13193">
    <property type="entry name" value="AMP-binding_C"/>
    <property type="match status" value="1"/>
</dbReference>
<dbReference type="Gene3D" id="1.10.1200.10">
    <property type="entry name" value="ACP-like"/>
    <property type="match status" value="1"/>
</dbReference>
<dbReference type="InterPro" id="IPR010071">
    <property type="entry name" value="AA_adenyl_dom"/>
</dbReference>
<gene>
    <name evidence="5" type="ORF">EV385_5256</name>
</gene>
<keyword evidence="6" id="KW-1185">Reference proteome</keyword>
<proteinExistence type="predicted"/>
<dbReference type="Pfam" id="PF00501">
    <property type="entry name" value="AMP-binding"/>
    <property type="match status" value="1"/>
</dbReference>
<dbReference type="GO" id="GO:0005737">
    <property type="term" value="C:cytoplasm"/>
    <property type="evidence" value="ECO:0007669"/>
    <property type="project" value="TreeGrafter"/>
</dbReference>
<dbReference type="InterPro" id="IPR025110">
    <property type="entry name" value="AMP-bd_C"/>
</dbReference>
<comment type="cofactor">
    <cofactor evidence="1">
        <name>pantetheine 4'-phosphate</name>
        <dbReference type="ChEBI" id="CHEBI:47942"/>
    </cofactor>
</comment>
<dbReference type="Pfam" id="PF00550">
    <property type="entry name" value="PP-binding"/>
    <property type="match status" value="1"/>
</dbReference>
<comment type="caution">
    <text evidence="5">The sequence shown here is derived from an EMBL/GenBank/DDBJ whole genome shotgun (WGS) entry which is preliminary data.</text>
</comment>
<dbReference type="InterPro" id="IPR023213">
    <property type="entry name" value="CAT-like_dom_sf"/>
</dbReference>
<keyword evidence="2" id="KW-0596">Phosphopantetheine</keyword>
<dbReference type="SUPFAM" id="SSF47336">
    <property type="entry name" value="ACP-like"/>
    <property type="match status" value="1"/>
</dbReference>
<dbReference type="InterPro" id="IPR001242">
    <property type="entry name" value="Condensation_dom"/>
</dbReference>
<dbReference type="Pfam" id="PF04738">
    <property type="entry name" value="Lant_dehydr_N"/>
    <property type="match status" value="1"/>
</dbReference>
<feature type="domain" description="Carrier" evidence="4">
    <location>
        <begin position="937"/>
        <end position="1016"/>
    </location>
</feature>
<dbReference type="GO" id="GO:0008610">
    <property type="term" value="P:lipid biosynthetic process"/>
    <property type="evidence" value="ECO:0007669"/>
    <property type="project" value="UniProtKB-ARBA"/>
</dbReference>
<evidence type="ECO:0000313" key="6">
    <source>
        <dbReference type="Proteomes" id="UP000292564"/>
    </source>
</evidence>
<dbReference type="PANTHER" id="PTHR45527:SF1">
    <property type="entry name" value="FATTY ACID SYNTHASE"/>
    <property type="match status" value="1"/>
</dbReference>
<dbReference type="PROSITE" id="PS50075">
    <property type="entry name" value="CARRIER"/>
    <property type="match status" value="1"/>
</dbReference>
<dbReference type="InterPro" id="IPR009081">
    <property type="entry name" value="PP-bd_ACP"/>
</dbReference>
<evidence type="ECO:0000256" key="1">
    <source>
        <dbReference type="ARBA" id="ARBA00001957"/>
    </source>
</evidence>
<dbReference type="Gene3D" id="3.40.50.980">
    <property type="match status" value="2"/>
</dbReference>
<dbReference type="PROSITE" id="PS00455">
    <property type="entry name" value="AMP_BINDING"/>
    <property type="match status" value="1"/>
</dbReference>
<evidence type="ECO:0000256" key="3">
    <source>
        <dbReference type="ARBA" id="ARBA00022553"/>
    </source>
</evidence>
<dbReference type="Pfam" id="PF00668">
    <property type="entry name" value="Condensation"/>
    <property type="match status" value="1"/>
</dbReference>
<organism evidence="5 6">
    <name type="scientific">Krasilnikovia cinnamomea</name>
    <dbReference type="NCBI Taxonomy" id="349313"/>
    <lineage>
        <taxon>Bacteria</taxon>
        <taxon>Bacillati</taxon>
        <taxon>Actinomycetota</taxon>
        <taxon>Actinomycetes</taxon>
        <taxon>Micromonosporales</taxon>
        <taxon>Micromonosporaceae</taxon>
        <taxon>Krasilnikovia</taxon>
    </lineage>
</organism>
<evidence type="ECO:0000313" key="5">
    <source>
        <dbReference type="EMBL" id="RZU53335.1"/>
    </source>
</evidence>
<dbReference type="Gene3D" id="2.30.38.10">
    <property type="entry name" value="Luciferase, Domain 3"/>
    <property type="match status" value="1"/>
</dbReference>
<dbReference type="InterPro" id="IPR045851">
    <property type="entry name" value="AMP-bd_C_sf"/>
</dbReference>
<dbReference type="FunFam" id="3.30.300.30:FF:000010">
    <property type="entry name" value="Enterobactin synthetase component F"/>
    <property type="match status" value="1"/>
</dbReference>
<dbReference type="EMBL" id="SHKY01000001">
    <property type="protein sequence ID" value="RZU53335.1"/>
    <property type="molecule type" value="Genomic_DNA"/>
</dbReference>
<evidence type="ECO:0000259" key="4">
    <source>
        <dbReference type="PROSITE" id="PS50075"/>
    </source>
</evidence>
<dbReference type="GO" id="GO:0003824">
    <property type="term" value="F:catalytic activity"/>
    <property type="evidence" value="ECO:0007669"/>
    <property type="project" value="InterPro"/>
</dbReference>